<protein>
    <submittedName>
        <fullName evidence="2">Uncharacterized protein</fullName>
    </submittedName>
</protein>
<evidence type="ECO:0000256" key="1">
    <source>
        <dbReference type="SAM" id="MobiDB-lite"/>
    </source>
</evidence>
<keyword evidence="3" id="KW-1185">Reference proteome</keyword>
<feature type="region of interest" description="Disordered" evidence="1">
    <location>
        <begin position="315"/>
        <end position="338"/>
    </location>
</feature>
<name>A0A7X1HV84_9ACTN</name>
<evidence type="ECO:0000313" key="2">
    <source>
        <dbReference type="EMBL" id="MBC2863541.1"/>
    </source>
</evidence>
<dbReference type="EMBL" id="JACMHY010000001">
    <property type="protein sequence ID" value="MBC2863541.1"/>
    <property type="molecule type" value="Genomic_DNA"/>
</dbReference>
<sequence length="338" mass="36750">MITTDPIGDWMWEVPLEGGSVRSVRAAETAVAVWNVLASHELAVPAGKVGVSVRPTSNMMDFRINVSGLALERDPLAEGASLSHVMKQADELEGDFLVTVRIDCPGLWEESGGRYRAEKLFNINVDMWGDSLLAVTLETYSDAWLTVDTRDRDQPDVHAANAPRLAAALQEISALLGTPLVPGDANRFATPTETGFEDPRIDGPAYDDSWGTFEPPARAARLRAMLPDSEDEYEVITDCPVRYFTIRRDEQTLGYLWASTGDEAAGYAPRTAAGDAAFEAGVEWLLRLRDAHSRGLSALAALTWVTHSAPRPEIGLPVGDAPEEAPSLDALEELSGRY</sequence>
<dbReference type="AlphaFoldDB" id="A0A7X1HV84"/>
<organism evidence="2 3">
    <name type="scientific">Streptomyces mexicanus</name>
    <dbReference type="NCBI Taxonomy" id="178566"/>
    <lineage>
        <taxon>Bacteria</taxon>
        <taxon>Bacillati</taxon>
        <taxon>Actinomycetota</taxon>
        <taxon>Actinomycetes</taxon>
        <taxon>Kitasatosporales</taxon>
        <taxon>Streptomycetaceae</taxon>
        <taxon>Streptomyces</taxon>
    </lineage>
</organism>
<comment type="caution">
    <text evidence="2">The sequence shown here is derived from an EMBL/GenBank/DDBJ whole genome shotgun (WGS) entry which is preliminary data.</text>
</comment>
<dbReference type="Proteomes" id="UP000517694">
    <property type="component" value="Unassembled WGS sequence"/>
</dbReference>
<gene>
    <name evidence="2" type="ORF">H1R13_00580</name>
</gene>
<proteinExistence type="predicted"/>
<evidence type="ECO:0000313" key="3">
    <source>
        <dbReference type="Proteomes" id="UP000517694"/>
    </source>
</evidence>
<dbReference type="OrthoDB" id="4563658at2"/>
<reference evidence="2 3" key="1">
    <citation type="submission" date="2020-08" db="EMBL/GenBank/DDBJ databases">
        <title>Whole-Genome Sequence of French Clinical Streptomyces mexicanus Strain Q0842.</title>
        <authorList>
            <person name="Boxberger M."/>
            <person name="La Scola B."/>
        </authorList>
    </citation>
    <scope>NUCLEOTIDE SEQUENCE [LARGE SCALE GENOMIC DNA]</scope>
    <source>
        <strain evidence="2 3">Marseille-Q0842</strain>
    </source>
</reference>
<dbReference type="RefSeq" id="WP_159674522.1">
    <property type="nucleotide sequence ID" value="NZ_JACMHY010000001.1"/>
</dbReference>
<accession>A0A7X1HV84</accession>